<dbReference type="GO" id="GO:0016301">
    <property type="term" value="F:kinase activity"/>
    <property type="evidence" value="ECO:0007669"/>
    <property type="project" value="InterPro"/>
</dbReference>
<dbReference type="Gene3D" id="3.40.50.300">
    <property type="entry name" value="P-loop containing nucleotide triphosphate hydrolases"/>
    <property type="match status" value="1"/>
</dbReference>
<dbReference type="EMBL" id="LWDP01000055">
    <property type="protein sequence ID" value="ORD93686.1"/>
    <property type="molecule type" value="Genomic_DNA"/>
</dbReference>
<dbReference type="InterPro" id="IPR006083">
    <property type="entry name" value="PRK/URK"/>
</dbReference>
<dbReference type="PANTHER" id="PTHR10285">
    <property type="entry name" value="URIDINE KINASE"/>
    <property type="match status" value="1"/>
</dbReference>
<dbReference type="InterPro" id="IPR027417">
    <property type="entry name" value="P-loop_NTPase"/>
</dbReference>
<evidence type="ECO:0000313" key="3">
    <source>
        <dbReference type="Proteomes" id="UP000192639"/>
    </source>
</evidence>
<comment type="caution">
    <text evidence="2">The sequence shown here is derived from an EMBL/GenBank/DDBJ whole genome shotgun (WGS) entry which is preliminary data.</text>
</comment>
<dbReference type="Pfam" id="PF00485">
    <property type="entry name" value="PRK"/>
    <property type="match status" value="1"/>
</dbReference>
<dbReference type="Proteomes" id="UP000192639">
    <property type="component" value="Unassembled WGS sequence"/>
</dbReference>
<dbReference type="VEuPathDB" id="MicrosporidiaDB:ECANGB1_1766"/>
<feature type="domain" description="Phosphoribulokinase/uridine kinase" evidence="1">
    <location>
        <begin position="12"/>
        <end position="141"/>
    </location>
</feature>
<keyword evidence="3" id="KW-1185">Reference proteome</keyword>
<organism evidence="2 3">
    <name type="scientific">Enterospora canceri</name>
    <dbReference type="NCBI Taxonomy" id="1081671"/>
    <lineage>
        <taxon>Eukaryota</taxon>
        <taxon>Fungi</taxon>
        <taxon>Fungi incertae sedis</taxon>
        <taxon>Microsporidia</taxon>
        <taxon>Enterocytozoonidae</taxon>
        <taxon>Enterospora</taxon>
    </lineage>
</organism>
<dbReference type="OrthoDB" id="2195084at2759"/>
<dbReference type="GO" id="GO:0005524">
    <property type="term" value="F:ATP binding"/>
    <property type="evidence" value="ECO:0007669"/>
    <property type="project" value="InterPro"/>
</dbReference>
<evidence type="ECO:0000259" key="1">
    <source>
        <dbReference type="Pfam" id="PF00485"/>
    </source>
</evidence>
<protein>
    <submittedName>
        <fullName evidence="2">URK</fullName>
    </submittedName>
</protein>
<dbReference type="SUPFAM" id="SSF52540">
    <property type="entry name" value="P-loop containing nucleoside triphosphate hydrolases"/>
    <property type="match status" value="1"/>
</dbReference>
<gene>
    <name evidence="2" type="primary">URK</name>
    <name evidence="2" type="ORF">ECANGB1_1766</name>
</gene>
<name>A0A1Y1S5L0_9MICR</name>
<proteinExistence type="predicted"/>
<dbReference type="AlphaFoldDB" id="A0A1Y1S5L0"/>
<accession>A0A1Y1S5L0</accession>
<evidence type="ECO:0000313" key="2">
    <source>
        <dbReference type="EMBL" id="ORD93686.1"/>
    </source>
</evidence>
<sequence length="237" mass="27375">MGNGRAPLFVLVQGCSCAGKTTFTTLLKKSLLGFRIASISLDCYYKEENFAYCEAGDYDFDNPAAFDWNSLRKTLDGYVNCDDVIRMFNYDYNTLQVDEYTVVNSRPELVVVEGLYSFNLFNRRIFNTDLMDVYRKPADNVTELVPNGDCYWQLETVRILLVIEERKMREVRMRRDQESRSRGCDELTEKKVDLVWPAAQKWIYTDENRADVTVLGGSYNESATRSAIDVIRGKMIN</sequence>
<reference evidence="2 3" key="1">
    <citation type="journal article" date="2017" name="Environ. Microbiol.">
        <title>Decay of the glycolytic pathway and adaptation to intranuclear parasitism within Enterocytozoonidae microsporidia.</title>
        <authorList>
            <person name="Wiredu Boakye D."/>
            <person name="Jaroenlak P."/>
            <person name="Prachumwat A."/>
            <person name="Williams T.A."/>
            <person name="Bateman K.S."/>
            <person name="Itsathitphaisarn O."/>
            <person name="Sritunyalucksana K."/>
            <person name="Paszkiewicz K.H."/>
            <person name="Moore K.A."/>
            <person name="Stentiford G.D."/>
            <person name="Williams B.A."/>
        </authorList>
    </citation>
    <scope>NUCLEOTIDE SEQUENCE [LARGE SCALE GENOMIC DNA]</scope>
    <source>
        <strain evidence="2 3">GB1</strain>
    </source>
</reference>